<feature type="domain" description="DUF1468" evidence="3">
    <location>
        <begin position="38"/>
        <end position="169"/>
    </location>
</feature>
<evidence type="ECO:0000313" key="4">
    <source>
        <dbReference type="EMBL" id="GAA4777910.1"/>
    </source>
</evidence>
<dbReference type="EMBL" id="BAABKO010000004">
    <property type="protein sequence ID" value="GAA4777910.1"/>
    <property type="molecule type" value="Genomic_DNA"/>
</dbReference>
<feature type="compositionally biased region" description="Low complexity" evidence="1">
    <location>
        <begin position="14"/>
        <end position="23"/>
    </location>
</feature>
<evidence type="ECO:0000256" key="1">
    <source>
        <dbReference type="SAM" id="MobiDB-lite"/>
    </source>
</evidence>
<name>A0ABP9AAT1_9MICO</name>
<protein>
    <submittedName>
        <fullName evidence="4">Tripartite tricarboxylate transporter TctB family protein</fullName>
    </submittedName>
</protein>
<accession>A0ABP9AAT1</accession>
<keyword evidence="5" id="KW-1185">Reference proteome</keyword>
<keyword evidence="2" id="KW-0812">Transmembrane</keyword>
<feature type="transmembrane region" description="Helical" evidence="2">
    <location>
        <begin position="106"/>
        <end position="134"/>
    </location>
</feature>
<dbReference type="Proteomes" id="UP001501645">
    <property type="component" value="Unassembled WGS sequence"/>
</dbReference>
<feature type="region of interest" description="Disordered" evidence="1">
    <location>
        <begin position="1"/>
        <end position="26"/>
    </location>
</feature>
<dbReference type="RefSeq" id="WP_345439384.1">
    <property type="nucleotide sequence ID" value="NZ_BAABKO010000004.1"/>
</dbReference>
<gene>
    <name evidence="4" type="ORF">GCM10023351_23500</name>
</gene>
<keyword evidence="2" id="KW-0472">Membrane</keyword>
<comment type="caution">
    <text evidence="4">The sequence shown here is derived from an EMBL/GenBank/DDBJ whole genome shotgun (WGS) entry which is preliminary data.</text>
</comment>
<dbReference type="Pfam" id="PF07331">
    <property type="entry name" value="TctB"/>
    <property type="match status" value="1"/>
</dbReference>
<proteinExistence type="predicted"/>
<organism evidence="4 5">
    <name type="scientific">Microbacterium gilvum</name>
    <dbReference type="NCBI Taxonomy" id="1336204"/>
    <lineage>
        <taxon>Bacteria</taxon>
        <taxon>Bacillati</taxon>
        <taxon>Actinomycetota</taxon>
        <taxon>Actinomycetes</taxon>
        <taxon>Micrococcales</taxon>
        <taxon>Microbacteriaceae</taxon>
        <taxon>Microbacterium</taxon>
    </lineage>
</organism>
<sequence>MADQPITKPQAALPTDTTPVPIDDTPPPAGPVANLASSLVTAAVGAAAIALSIVLGTGTPAQPGPGLWPLAVGVVVLVLSAAQLVVGRRGGDGETFTRASWMALWGFASLVALVALMPHVGFEIPSLLLCVLWLRVLGHERWLTTLVTSVAVVAGFYLVFVGALGTAIPHLI</sequence>
<evidence type="ECO:0000259" key="3">
    <source>
        <dbReference type="Pfam" id="PF07331"/>
    </source>
</evidence>
<dbReference type="InterPro" id="IPR009936">
    <property type="entry name" value="DUF1468"/>
</dbReference>
<feature type="transmembrane region" description="Helical" evidence="2">
    <location>
        <begin position="35"/>
        <end position="55"/>
    </location>
</feature>
<keyword evidence="2" id="KW-1133">Transmembrane helix</keyword>
<reference evidence="5" key="1">
    <citation type="journal article" date="2019" name="Int. J. Syst. Evol. Microbiol.">
        <title>The Global Catalogue of Microorganisms (GCM) 10K type strain sequencing project: providing services to taxonomists for standard genome sequencing and annotation.</title>
        <authorList>
            <consortium name="The Broad Institute Genomics Platform"/>
            <consortium name="The Broad Institute Genome Sequencing Center for Infectious Disease"/>
            <person name="Wu L."/>
            <person name="Ma J."/>
        </authorList>
    </citation>
    <scope>NUCLEOTIDE SEQUENCE [LARGE SCALE GENOMIC DNA]</scope>
    <source>
        <strain evidence="5">JCM 18537</strain>
    </source>
</reference>
<feature type="transmembrane region" description="Helical" evidence="2">
    <location>
        <begin position="146"/>
        <end position="168"/>
    </location>
</feature>
<evidence type="ECO:0000313" key="5">
    <source>
        <dbReference type="Proteomes" id="UP001501645"/>
    </source>
</evidence>
<evidence type="ECO:0000256" key="2">
    <source>
        <dbReference type="SAM" id="Phobius"/>
    </source>
</evidence>
<feature type="transmembrane region" description="Helical" evidence="2">
    <location>
        <begin position="67"/>
        <end position="86"/>
    </location>
</feature>